<keyword evidence="4" id="KW-0227">DNA damage</keyword>
<evidence type="ECO:0000313" key="16">
    <source>
        <dbReference type="Proteomes" id="UP000628448"/>
    </source>
</evidence>
<organism evidence="15 16">
    <name type="scientific">Panacibacter microcysteis</name>
    <dbReference type="NCBI Taxonomy" id="2793269"/>
    <lineage>
        <taxon>Bacteria</taxon>
        <taxon>Pseudomonadati</taxon>
        <taxon>Bacteroidota</taxon>
        <taxon>Chitinophagia</taxon>
        <taxon>Chitinophagales</taxon>
        <taxon>Chitinophagaceae</taxon>
        <taxon>Panacibacter</taxon>
    </lineage>
</organism>
<accession>A0A931GW96</accession>
<dbReference type="EMBL" id="JADWYR010000002">
    <property type="protein sequence ID" value="MBG9377365.1"/>
    <property type="molecule type" value="Genomic_DNA"/>
</dbReference>
<dbReference type="PROSITE" id="PS51066">
    <property type="entry name" value="ZF_FPG_2"/>
    <property type="match status" value="1"/>
</dbReference>
<dbReference type="InterPro" id="IPR012319">
    <property type="entry name" value="FPG_cat"/>
</dbReference>
<dbReference type="GO" id="GO:0003684">
    <property type="term" value="F:damaged DNA binding"/>
    <property type="evidence" value="ECO:0007669"/>
    <property type="project" value="InterPro"/>
</dbReference>
<dbReference type="Proteomes" id="UP000628448">
    <property type="component" value="Unassembled WGS sequence"/>
</dbReference>
<evidence type="ECO:0000256" key="12">
    <source>
        <dbReference type="ARBA" id="ARBA00023295"/>
    </source>
</evidence>
<comment type="similarity">
    <text evidence="2">Belongs to the FPG family.</text>
</comment>
<proteinExistence type="inferred from homology"/>
<dbReference type="InterPro" id="IPR035937">
    <property type="entry name" value="FPG_N"/>
</dbReference>
<dbReference type="SMART" id="SM01232">
    <property type="entry name" value="H2TH"/>
    <property type="match status" value="1"/>
</dbReference>
<dbReference type="GO" id="GO:0003906">
    <property type="term" value="F:DNA-(apurinic or apyrimidinic site) endonuclease activity"/>
    <property type="evidence" value="ECO:0007669"/>
    <property type="project" value="InterPro"/>
</dbReference>
<evidence type="ECO:0000256" key="3">
    <source>
        <dbReference type="ARBA" id="ARBA00022723"/>
    </source>
</evidence>
<evidence type="ECO:0000256" key="13">
    <source>
        <dbReference type="PROSITE-ProRule" id="PRU00391"/>
    </source>
</evidence>
<evidence type="ECO:0000256" key="2">
    <source>
        <dbReference type="ARBA" id="ARBA00009409"/>
    </source>
</evidence>
<protein>
    <submittedName>
        <fullName evidence="15">Endonuclease</fullName>
    </submittedName>
</protein>
<evidence type="ECO:0000256" key="11">
    <source>
        <dbReference type="ARBA" id="ARBA00023268"/>
    </source>
</evidence>
<keyword evidence="9" id="KW-0234">DNA repair</keyword>
<keyword evidence="6" id="KW-0378">Hydrolase</keyword>
<gene>
    <name evidence="15" type="ORF">I5907_14070</name>
</gene>
<evidence type="ECO:0000256" key="5">
    <source>
        <dbReference type="ARBA" id="ARBA00022771"/>
    </source>
</evidence>
<evidence type="ECO:0000256" key="10">
    <source>
        <dbReference type="ARBA" id="ARBA00023239"/>
    </source>
</evidence>
<dbReference type="SUPFAM" id="SSF46946">
    <property type="entry name" value="S13-like H2TH domain"/>
    <property type="match status" value="1"/>
</dbReference>
<reference evidence="15" key="1">
    <citation type="submission" date="2020-11" db="EMBL/GenBank/DDBJ databases">
        <title>Bacterial whole genome sequence for Panacibacter sp. DH6.</title>
        <authorList>
            <person name="Le V."/>
            <person name="Ko S."/>
            <person name="Ahn C.-Y."/>
            <person name="Oh H.-M."/>
        </authorList>
    </citation>
    <scope>NUCLEOTIDE SEQUENCE</scope>
    <source>
        <strain evidence="15">DH6</strain>
    </source>
</reference>
<comment type="caution">
    <text evidence="15">The sequence shown here is derived from an EMBL/GenBank/DDBJ whole genome shotgun (WGS) entry which is preliminary data.</text>
</comment>
<keyword evidence="7" id="KW-0862">Zinc</keyword>
<evidence type="ECO:0000256" key="6">
    <source>
        <dbReference type="ARBA" id="ARBA00022801"/>
    </source>
</evidence>
<keyword evidence="10" id="KW-0456">Lyase</keyword>
<keyword evidence="12" id="KW-0326">Glycosidase</keyword>
<sequence length="242" mass="27883">MEGPSLVILREEVRQFKGKKILEATGYAKLDYDQLVNKTVKDFKTWGKHFLVVLPKCTLRIHFLLFGTYYINERKNTNPKLSLIFSSGALHCYVCSAKIINEPLNKVYDWELDLLSPKWNFSKVKKLVLEHREALICDVILDPEIFAGAGNIIKNEALYRAGIHPESITAKIPAKKLTALIKAVHSYTKDFLKWKKQNVLSKNWKVYSRKKCATCGGNVVKKYNGKLKRRSFICSNCQHLYE</sequence>
<evidence type="ECO:0000259" key="14">
    <source>
        <dbReference type="PROSITE" id="PS51066"/>
    </source>
</evidence>
<keyword evidence="3" id="KW-0479">Metal-binding</keyword>
<dbReference type="InterPro" id="IPR010979">
    <property type="entry name" value="Ribosomal_uS13-like_H2TH"/>
</dbReference>
<dbReference type="GO" id="GO:0006284">
    <property type="term" value="P:base-excision repair"/>
    <property type="evidence" value="ECO:0007669"/>
    <property type="project" value="InterPro"/>
</dbReference>
<name>A0A931GW96_9BACT</name>
<evidence type="ECO:0000256" key="1">
    <source>
        <dbReference type="ARBA" id="ARBA00001668"/>
    </source>
</evidence>
<dbReference type="RefSeq" id="WP_196991452.1">
    <property type="nucleotide sequence ID" value="NZ_JADWYR010000002.1"/>
</dbReference>
<keyword evidence="16" id="KW-1185">Reference proteome</keyword>
<keyword evidence="8" id="KW-0238">DNA-binding</keyword>
<evidence type="ECO:0000256" key="4">
    <source>
        <dbReference type="ARBA" id="ARBA00022763"/>
    </source>
</evidence>
<dbReference type="GO" id="GO:0016829">
    <property type="term" value="F:lyase activity"/>
    <property type="evidence" value="ECO:0007669"/>
    <property type="project" value="UniProtKB-KW"/>
</dbReference>
<feature type="domain" description="FPG-type" evidence="14">
    <location>
        <begin position="205"/>
        <end position="239"/>
    </location>
</feature>
<dbReference type="PANTHER" id="PTHR22993:SF9">
    <property type="entry name" value="FORMAMIDOPYRIMIDINE-DNA GLYCOSYLASE"/>
    <property type="match status" value="1"/>
</dbReference>
<evidence type="ECO:0000256" key="7">
    <source>
        <dbReference type="ARBA" id="ARBA00022833"/>
    </source>
</evidence>
<dbReference type="AlphaFoldDB" id="A0A931GW96"/>
<keyword evidence="5 13" id="KW-0863">Zinc-finger</keyword>
<evidence type="ECO:0000256" key="9">
    <source>
        <dbReference type="ARBA" id="ARBA00023204"/>
    </source>
</evidence>
<dbReference type="GO" id="GO:0008270">
    <property type="term" value="F:zinc ion binding"/>
    <property type="evidence" value="ECO:0007669"/>
    <property type="project" value="UniProtKB-KW"/>
</dbReference>
<keyword evidence="15" id="KW-0255">Endonuclease</keyword>
<dbReference type="InterPro" id="IPR015886">
    <property type="entry name" value="H2TH_FPG"/>
</dbReference>
<dbReference type="InterPro" id="IPR000214">
    <property type="entry name" value="Znf_DNA_glyclase/AP_lyase"/>
</dbReference>
<dbReference type="Gene3D" id="1.10.8.50">
    <property type="match status" value="1"/>
</dbReference>
<dbReference type="Pfam" id="PF06831">
    <property type="entry name" value="H2TH"/>
    <property type="match status" value="1"/>
</dbReference>
<evidence type="ECO:0000256" key="8">
    <source>
        <dbReference type="ARBA" id="ARBA00023125"/>
    </source>
</evidence>
<keyword evidence="15" id="KW-0540">Nuclease</keyword>
<dbReference type="Gene3D" id="3.20.190.10">
    <property type="entry name" value="MutM-like, N-terminal"/>
    <property type="match status" value="1"/>
</dbReference>
<dbReference type="GO" id="GO:0008534">
    <property type="term" value="F:oxidized purine nucleobase lesion DNA N-glycosylase activity"/>
    <property type="evidence" value="ECO:0007669"/>
    <property type="project" value="UniProtKB-EC"/>
</dbReference>
<evidence type="ECO:0000313" key="15">
    <source>
        <dbReference type="EMBL" id="MBG9377365.1"/>
    </source>
</evidence>
<dbReference type="SUPFAM" id="SSF81624">
    <property type="entry name" value="N-terminal domain of MutM-like DNA repair proteins"/>
    <property type="match status" value="1"/>
</dbReference>
<dbReference type="PANTHER" id="PTHR22993">
    <property type="entry name" value="FORMAMIDOPYRIMIDINE-DNA GLYCOSYLASE"/>
    <property type="match status" value="1"/>
</dbReference>
<keyword evidence="11" id="KW-0511">Multifunctional enzyme</keyword>
<dbReference type="SMART" id="SM00898">
    <property type="entry name" value="Fapy_DNA_glyco"/>
    <property type="match status" value="1"/>
</dbReference>
<comment type="catalytic activity">
    <reaction evidence="1">
        <text>Hydrolysis of DNA containing ring-opened 7-methylguanine residues, releasing 2,6-diamino-4-hydroxy-5-(N-methyl)formamidopyrimidine.</text>
        <dbReference type="EC" id="3.2.2.23"/>
    </reaction>
</comment>